<dbReference type="SUPFAM" id="SSF51261">
    <property type="entry name" value="Duplicated hybrid motif"/>
    <property type="match status" value="1"/>
</dbReference>
<dbReference type="GO" id="GO:0004222">
    <property type="term" value="F:metalloendopeptidase activity"/>
    <property type="evidence" value="ECO:0007669"/>
    <property type="project" value="TreeGrafter"/>
</dbReference>
<reference evidence="3 4" key="1">
    <citation type="submission" date="2020-05" db="EMBL/GenBank/DDBJ databases">
        <authorList>
            <person name="Whitworth D."/>
        </authorList>
    </citation>
    <scope>NUCLEOTIDE SEQUENCE [LARGE SCALE GENOMIC DNA]</scope>
    <source>
        <strain evidence="3 4">AM005</strain>
    </source>
</reference>
<evidence type="ECO:0000259" key="2">
    <source>
        <dbReference type="Pfam" id="PF01551"/>
    </source>
</evidence>
<dbReference type="AlphaFoldDB" id="A0A7Y4ILY8"/>
<proteinExistence type="predicted"/>
<evidence type="ECO:0000256" key="1">
    <source>
        <dbReference type="SAM" id="MobiDB-lite"/>
    </source>
</evidence>
<dbReference type="RefSeq" id="WP_171443337.1">
    <property type="nucleotide sequence ID" value="NZ_JABFNS010000216.1"/>
</dbReference>
<dbReference type="PROSITE" id="PS51257">
    <property type="entry name" value="PROKAR_LIPOPROTEIN"/>
    <property type="match status" value="1"/>
</dbReference>
<dbReference type="InterPro" id="IPR011055">
    <property type="entry name" value="Dup_hybrid_motif"/>
</dbReference>
<dbReference type="InterPro" id="IPR016047">
    <property type="entry name" value="M23ase_b-sheet_dom"/>
</dbReference>
<evidence type="ECO:0000313" key="3">
    <source>
        <dbReference type="EMBL" id="NOJ81290.1"/>
    </source>
</evidence>
<organism evidence="3 4">
    <name type="scientific">Myxococcus xanthus</name>
    <dbReference type="NCBI Taxonomy" id="34"/>
    <lineage>
        <taxon>Bacteria</taxon>
        <taxon>Pseudomonadati</taxon>
        <taxon>Myxococcota</taxon>
        <taxon>Myxococcia</taxon>
        <taxon>Myxococcales</taxon>
        <taxon>Cystobacterineae</taxon>
        <taxon>Myxococcaceae</taxon>
        <taxon>Myxococcus</taxon>
    </lineage>
</organism>
<gene>
    <name evidence="3" type="ORF">HNV28_23675</name>
</gene>
<evidence type="ECO:0000313" key="4">
    <source>
        <dbReference type="Proteomes" id="UP000533080"/>
    </source>
</evidence>
<dbReference type="EMBL" id="JABFNT010000081">
    <property type="protein sequence ID" value="NOJ81290.1"/>
    <property type="molecule type" value="Genomic_DNA"/>
</dbReference>
<sequence>MRRLSLLAFATACACATRGAEPKMSFEELYATSASQSRAPDAAPAPLRVRPPAPETAPELHAVLAAFASRAQDLRQQVARGGTMPAAQVENWEQVTFALDGFLSRPAAPRVGSGDLLQAQSVLEAELERDGFTYGDMPAPLAEAVVLRVGRLAVRTAELRRLEQPPEPAEEALPRFSWPVDPVSVTSLFGYRWHPVTGVHRRHLGVDLAATQGQPIYTADKGVVLRAGHNGDHGLQVEVQHEGRWVTRYSHLSRVLVDPGEVLERGNAVGLAGETGLATGVHLHFELWRDGQPMDPLDALGDAEPPPEPVPSVARGPVSR</sequence>
<feature type="domain" description="M23ase beta-sheet core" evidence="2">
    <location>
        <begin position="202"/>
        <end position="296"/>
    </location>
</feature>
<dbReference type="Pfam" id="PF01551">
    <property type="entry name" value="Peptidase_M23"/>
    <property type="match status" value="1"/>
</dbReference>
<feature type="region of interest" description="Disordered" evidence="1">
    <location>
        <begin position="294"/>
        <end position="320"/>
    </location>
</feature>
<dbReference type="Proteomes" id="UP000533080">
    <property type="component" value="Unassembled WGS sequence"/>
</dbReference>
<accession>A0A7Y4ILY8</accession>
<dbReference type="PANTHER" id="PTHR21666">
    <property type="entry name" value="PEPTIDASE-RELATED"/>
    <property type="match status" value="1"/>
</dbReference>
<dbReference type="PANTHER" id="PTHR21666:SF270">
    <property type="entry name" value="MUREIN HYDROLASE ACTIVATOR ENVC"/>
    <property type="match status" value="1"/>
</dbReference>
<dbReference type="InterPro" id="IPR050570">
    <property type="entry name" value="Cell_wall_metabolism_enzyme"/>
</dbReference>
<name>A0A7Y4ILY8_MYXXA</name>
<comment type="caution">
    <text evidence="3">The sequence shown here is derived from an EMBL/GenBank/DDBJ whole genome shotgun (WGS) entry which is preliminary data.</text>
</comment>
<protein>
    <submittedName>
        <fullName evidence="3">M23 family metallopeptidase</fullName>
    </submittedName>
</protein>
<dbReference type="CDD" id="cd12797">
    <property type="entry name" value="M23_peptidase"/>
    <property type="match status" value="1"/>
</dbReference>
<dbReference type="Gene3D" id="2.70.70.10">
    <property type="entry name" value="Glucose Permease (Domain IIA)"/>
    <property type="match status" value="1"/>
</dbReference>